<evidence type="ECO:0000313" key="2">
    <source>
        <dbReference type="EMBL" id="ADB55720.1"/>
    </source>
</evidence>
<name>D2X5X7_9BASI</name>
<evidence type="ECO:0000256" key="1">
    <source>
        <dbReference type="SAM" id="MobiDB-lite"/>
    </source>
</evidence>
<feature type="compositionally biased region" description="Low complexity" evidence="1">
    <location>
        <begin position="157"/>
        <end position="170"/>
    </location>
</feature>
<dbReference type="Gene3D" id="3.40.50.620">
    <property type="entry name" value="HUPs"/>
    <property type="match status" value="1"/>
</dbReference>
<organism evidence="2">
    <name type="scientific">Pseudozyma flocculosa</name>
    <dbReference type="NCBI Taxonomy" id="84751"/>
    <lineage>
        <taxon>Eukaryota</taxon>
        <taxon>Fungi</taxon>
        <taxon>Dikarya</taxon>
        <taxon>Basidiomycota</taxon>
        <taxon>Ustilaginomycotina</taxon>
        <taxon>Ustilaginomycetes</taxon>
        <taxon>Ustilaginales</taxon>
        <taxon>Ustilaginaceae</taxon>
        <taxon>Pseudozyma</taxon>
    </lineage>
</organism>
<accession>D2X5X7</accession>
<reference evidence="2" key="1">
    <citation type="submission" date="2009-09" db="EMBL/GenBank/DDBJ databases">
        <title>Proteomic analysis of metabolic adaptation of the biocontrol agent Pseudozyma flocculosa leading to glycolipid production.</title>
        <authorList>
            <person name="Hammami W."/>
            <person name="Chain F."/>
            <person name="Michaud D."/>
            <person name="Belanger R."/>
        </authorList>
    </citation>
    <scope>NUCLEOTIDE SEQUENCE</scope>
</reference>
<dbReference type="AlphaFoldDB" id="D2X5X7"/>
<dbReference type="EMBL" id="GQ922828">
    <property type="protein sequence ID" value="ADB55720.1"/>
    <property type="molecule type" value="Genomic_DNA"/>
</dbReference>
<proteinExistence type="predicted"/>
<dbReference type="SUPFAM" id="SSF52402">
    <property type="entry name" value="Adenine nucleotide alpha hydrolases-like"/>
    <property type="match status" value="1"/>
</dbReference>
<feature type="region of interest" description="Disordered" evidence="1">
    <location>
        <begin position="135"/>
        <end position="179"/>
    </location>
</feature>
<sequence length="179" mass="20276">MNPFDEIAVEEAVRLKEKHKDDVTRIVSARKVPLPAPGLIVSSAGAQGAEADLLLSRDALTPSRPLRRRSSLPVRRRLPMFCAPLWPWAPTTPFTSRFRTRPSLGPSSPWVSPRSCPRSSRRRARRRRLDWSLWASRPSMTTPPRPARCLRDCSTGPRQRTPASSSSPAARWRRAPRRK</sequence>
<feature type="region of interest" description="Disordered" evidence="1">
    <location>
        <begin position="99"/>
        <end position="123"/>
    </location>
</feature>
<protein>
    <submittedName>
        <fullName evidence="2">Putative electron transfer flavoprotein beta subunit</fullName>
    </submittedName>
</protein>
<dbReference type="InterPro" id="IPR014729">
    <property type="entry name" value="Rossmann-like_a/b/a_fold"/>
</dbReference>
<feature type="compositionally biased region" description="Low complexity" evidence="1">
    <location>
        <begin position="99"/>
        <end position="118"/>
    </location>
</feature>